<protein>
    <recommendedName>
        <fullName evidence="2">RING-type domain-containing protein</fullName>
    </recommendedName>
</protein>
<keyword evidence="1" id="KW-0479">Metal-binding</keyword>
<accession>A0AAV5F2L6</accession>
<dbReference type="Pfam" id="PF13639">
    <property type="entry name" value="zf-RING_2"/>
    <property type="match status" value="1"/>
</dbReference>
<name>A0AAV5F2L6_ELECO</name>
<dbReference type="PANTHER" id="PTHR33116:SF78">
    <property type="entry name" value="OS12G0587133 PROTEIN"/>
    <property type="match status" value="1"/>
</dbReference>
<reference evidence="3" key="2">
    <citation type="submission" date="2021-12" db="EMBL/GenBank/DDBJ databases">
        <title>Resequencing data analysis of finger millet.</title>
        <authorList>
            <person name="Hatakeyama M."/>
            <person name="Aluri S."/>
            <person name="Balachadran M.T."/>
            <person name="Sivarajan S.R."/>
            <person name="Poveda L."/>
            <person name="Shimizu-Inatsugi R."/>
            <person name="Schlapbach R."/>
            <person name="Sreeman S.M."/>
            <person name="Shimizu K.K."/>
        </authorList>
    </citation>
    <scope>NUCLEOTIDE SEQUENCE</scope>
</reference>
<dbReference type="InterPro" id="IPR013083">
    <property type="entry name" value="Znf_RING/FYVE/PHD"/>
</dbReference>
<dbReference type="AlphaFoldDB" id="A0AAV5F2L6"/>
<dbReference type="PANTHER" id="PTHR33116">
    <property type="entry name" value="REVERSE TRANSCRIPTASE ZINC-BINDING DOMAIN-CONTAINING PROTEIN-RELATED-RELATED"/>
    <property type="match status" value="1"/>
</dbReference>
<dbReference type="SUPFAM" id="SSF57850">
    <property type="entry name" value="RING/U-box"/>
    <property type="match status" value="1"/>
</dbReference>
<dbReference type="PROSITE" id="PS50089">
    <property type="entry name" value="ZF_RING_2"/>
    <property type="match status" value="1"/>
</dbReference>
<gene>
    <name evidence="3" type="primary">gb17297</name>
    <name evidence="3" type="ORF">PR202_gb17297</name>
</gene>
<evidence type="ECO:0000259" key="2">
    <source>
        <dbReference type="PROSITE" id="PS50089"/>
    </source>
</evidence>
<dbReference type="Proteomes" id="UP001054889">
    <property type="component" value="Unassembled WGS sequence"/>
</dbReference>
<keyword evidence="1" id="KW-0862">Zinc</keyword>
<evidence type="ECO:0000313" key="4">
    <source>
        <dbReference type="Proteomes" id="UP001054889"/>
    </source>
</evidence>
<evidence type="ECO:0000256" key="1">
    <source>
        <dbReference type="PROSITE-ProRule" id="PRU00175"/>
    </source>
</evidence>
<dbReference type="GO" id="GO:0008270">
    <property type="term" value="F:zinc ion binding"/>
    <property type="evidence" value="ECO:0007669"/>
    <property type="project" value="UniProtKB-KW"/>
</dbReference>
<dbReference type="Gene3D" id="3.30.40.10">
    <property type="entry name" value="Zinc/RING finger domain, C3HC4 (zinc finger)"/>
    <property type="match status" value="1"/>
</dbReference>
<reference evidence="3" key="1">
    <citation type="journal article" date="2018" name="DNA Res.">
        <title>Multiple hybrid de novo genome assembly of finger millet, an orphan allotetraploid crop.</title>
        <authorList>
            <person name="Hatakeyama M."/>
            <person name="Aluri S."/>
            <person name="Balachadran M.T."/>
            <person name="Sivarajan S.R."/>
            <person name="Patrignani A."/>
            <person name="Gruter S."/>
            <person name="Poveda L."/>
            <person name="Shimizu-Inatsugi R."/>
            <person name="Baeten J."/>
            <person name="Francoijs K.J."/>
            <person name="Nataraja K.N."/>
            <person name="Reddy Y.A.N."/>
            <person name="Phadnis S."/>
            <person name="Ravikumar R.L."/>
            <person name="Schlapbach R."/>
            <person name="Sreeman S.M."/>
            <person name="Shimizu K.K."/>
        </authorList>
    </citation>
    <scope>NUCLEOTIDE SEQUENCE</scope>
</reference>
<dbReference type="EMBL" id="BQKI01000081">
    <property type="protein sequence ID" value="GJN29104.1"/>
    <property type="molecule type" value="Genomic_DNA"/>
</dbReference>
<feature type="domain" description="RING-type" evidence="2">
    <location>
        <begin position="285"/>
        <end position="327"/>
    </location>
</feature>
<keyword evidence="1" id="KW-0863">Zinc-finger</keyword>
<evidence type="ECO:0000313" key="3">
    <source>
        <dbReference type="EMBL" id="GJN29104.1"/>
    </source>
</evidence>
<comment type="caution">
    <text evidence="3">The sequence shown here is derived from an EMBL/GenBank/DDBJ whole genome shotgun (WGS) entry which is preliminary data.</text>
</comment>
<sequence length="345" mass="38173">MEEVTHLKDLLDLFSTAIGLKINFNKSTVVPMHVPADTIPHCVDILGCKEEGFPQTYLGLPLSNEKLRLNAFAPLTGRPERYLAGWQAALLNHRGRAMLAGDSKTSGAMCLVAWDECTRPKHQRGLGIRDLNIQNDCLLVKLIHRLHTATNSSWATRVREQADIASMIGNMAGTHRCTLQRLLPVYQSIRTVNIGNGNTTSFWNDQWLQIGRLGDIYPTLCSHAVTTSMSVVQVMVTGLRAQLVPRLSVAAHDELEEVSSLLQNVHLSAAEDVSAPAPAPEQVMCAICLDELRQGQLCREVPACRHMFHEACIRMWARKTNSCPLCRVTIVPRTAAWVPAADDMV</sequence>
<proteinExistence type="predicted"/>
<keyword evidence="4" id="KW-1185">Reference proteome</keyword>
<dbReference type="InterPro" id="IPR001841">
    <property type="entry name" value="Znf_RING"/>
</dbReference>
<organism evidence="3 4">
    <name type="scientific">Eleusine coracana subsp. coracana</name>
    <dbReference type="NCBI Taxonomy" id="191504"/>
    <lineage>
        <taxon>Eukaryota</taxon>
        <taxon>Viridiplantae</taxon>
        <taxon>Streptophyta</taxon>
        <taxon>Embryophyta</taxon>
        <taxon>Tracheophyta</taxon>
        <taxon>Spermatophyta</taxon>
        <taxon>Magnoliopsida</taxon>
        <taxon>Liliopsida</taxon>
        <taxon>Poales</taxon>
        <taxon>Poaceae</taxon>
        <taxon>PACMAD clade</taxon>
        <taxon>Chloridoideae</taxon>
        <taxon>Cynodonteae</taxon>
        <taxon>Eleusininae</taxon>
        <taxon>Eleusine</taxon>
    </lineage>
</organism>
<dbReference type="SMART" id="SM00184">
    <property type="entry name" value="RING"/>
    <property type="match status" value="1"/>
</dbReference>